<dbReference type="KEGG" id="fph:Fphi_1172"/>
<dbReference type="PANTHER" id="PTHR43377:SF1">
    <property type="entry name" value="BILIVERDIN REDUCTASE A"/>
    <property type="match status" value="1"/>
</dbReference>
<evidence type="ECO:0000313" key="2">
    <source>
        <dbReference type="EMBL" id="ABZ87396.1"/>
    </source>
</evidence>
<dbReference type="SUPFAM" id="SSF55347">
    <property type="entry name" value="Glyceraldehyde-3-phosphate dehydrogenase-like, C-terminal domain"/>
    <property type="match status" value="1"/>
</dbReference>
<dbReference type="eggNOG" id="COG0673">
    <property type="taxonomic scope" value="Bacteria"/>
</dbReference>
<name>B0TXD8_FRAP2</name>
<gene>
    <name evidence="2" type="ordered locus">Fphi_1172</name>
</gene>
<dbReference type="HOGENOM" id="CLU_077338_0_0_6"/>
<dbReference type="PANTHER" id="PTHR43377">
    <property type="entry name" value="BILIVERDIN REDUCTASE A"/>
    <property type="match status" value="1"/>
</dbReference>
<protein>
    <submittedName>
        <fullName evidence="2">Dehydrogenase</fullName>
    </submittedName>
</protein>
<dbReference type="InterPro" id="IPR036291">
    <property type="entry name" value="NAD(P)-bd_dom_sf"/>
</dbReference>
<evidence type="ECO:0000259" key="1">
    <source>
        <dbReference type="Pfam" id="PF01408"/>
    </source>
</evidence>
<organism evidence="2">
    <name type="scientific">Francisella philomiragia subsp. philomiragia (strain ATCC 25017 / CCUG 19701 / FSC 153 / O#319-036)</name>
    <dbReference type="NCBI Taxonomy" id="484022"/>
    <lineage>
        <taxon>Bacteria</taxon>
        <taxon>Pseudomonadati</taxon>
        <taxon>Pseudomonadota</taxon>
        <taxon>Gammaproteobacteria</taxon>
        <taxon>Thiotrichales</taxon>
        <taxon>Francisellaceae</taxon>
        <taxon>Francisella</taxon>
    </lineage>
</organism>
<dbReference type="InterPro" id="IPR051450">
    <property type="entry name" value="Gfo/Idh/MocA_Oxidoreductases"/>
</dbReference>
<reference evidence="2" key="1">
    <citation type="submission" date="2009-01" db="EMBL/GenBank/DDBJ databases">
        <title>Complete sequence of chromosome of Francisella philomiragia subsp. philomiragia ATCC 25017.</title>
        <authorList>
            <consortium name="US DOE Joint Genome Institute"/>
            <person name="Copeland A."/>
            <person name="Lucas S."/>
            <person name="Lapidus A."/>
            <person name="Barry K."/>
            <person name="Detter J.C."/>
            <person name="Glavina del Rio T."/>
            <person name="Hammon N."/>
            <person name="Israni S."/>
            <person name="Dalin E."/>
            <person name="Tice H."/>
            <person name="Pitluck S."/>
            <person name="Chain P."/>
            <person name="Malfatti S."/>
            <person name="Shin M."/>
            <person name="Vergez L."/>
            <person name="Schmutz J."/>
            <person name="Larimer F."/>
            <person name="Land M."/>
            <person name="Hauser L."/>
            <person name="Richardson P."/>
        </authorList>
    </citation>
    <scope>NUCLEOTIDE SEQUENCE</scope>
    <source>
        <strain evidence="2">ATCC 25017</strain>
    </source>
</reference>
<sequence>MLNVALLHKQEKNIMKNVWLIGAGPMAMDYTKVLQNLDVNFTVVGRGKESALKIKQQFGVEPVLGGLESFLDTNPEPCSHAIVAVGVELLFDLVSKLMDYGVKNILVEKPGALNKDEIFSLESKSKNLGVNLLIAYNRRFYASVEKAKEIIENDGGVTSFNFEFTEWSHKIAPLSKGDGVKEKWFLANSTHVVDLAFYLGGKPIELSCFTNGCLDWHPTASNFSGAGITDAGALFNYQANWESAGRWSLEILTKEHRLIFTPIEKLQVQKRGSILQEFDESIDYDIDDRFKPGLFKQVLKFINNDFSDMCDISEQSKAMNCYYKMANYS</sequence>
<dbReference type="Gene3D" id="3.30.360.10">
    <property type="entry name" value="Dihydrodipicolinate Reductase, domain 2"/>
    <property type="match status" value="1"/>
</dbReference>
<dbReference type="AlphaFoldDB" id="B0TXD8"/>
<dbReference type="SUPFAM" id="SSF51735">
    <property type="entry name" value="NAD(P)-binding Rossmann-fold domains"/>
    <property type="match status" value="1"/>
</dbReference>
<dbReference type="Gene3D" id="3.40.50.720">
    <property type="entry name" value="NAD(P)-binding Rossmann-like Domain"/>
    <property type="match status" value="1"/>
</dbReference>
<dbReference type="GO" id="GO:0000166">
    <property type="term" value="F:nucleotide binding"/>
    <property type="evidence" value="ECO:0007669"/>
    <property type="project" value="InterPro"/>
</dbReference>
<accession>B0TXD8</accession>
<dbReference type="EMBL" id="CP000937">
    <property type="protein sequence ID" value="ABZ87396.1"/>
    <property type="molecule type" value="Genomic_DNA"/>
</dbReference>
<proteinExistence type="predicted"/>
<dbReference type="Pfam" id="PF01408">
    <property type="entry name" value="GFO_IDH_MocA"/>
    <property type="match status" value="1"/>
</dbReference>
<feature type="domain" description="Gfo/Idh/MocA-like oxidoreductase N-terminal" evidence="1">
    <location>
        <begin position="17"/>
        <end position="132"/>
    </location>
</feature>
<dbReference type="InterPro" id="IPR000683">
    <property type="entry name" value="Gfo/Idh/MocA-like_OxRdtase_N"/>
</dbReference>